<dbReference type="Proteomes" id="UP001589870">
    <property type="component" value="Unassembled WGS sequence"/>
</dbReference>
<organism evidence="1 2">
    <name type="scientific">Sphaerimonospora cavernae</name>
    <dbReference type="NCBI Taxonomy" id="1740611"/>
    <lineage>
        <taxon>Bacteria</taxon>
        <taxon>Bacillati</taxon>
        <taxon>Actinomycetota</taxon>
        <taxon>Actinomycetes</taxon>
        <taxon>Streptosporangiales</taxon>
        <taxon>Streptosporangiaceae</taxon>
        <taxon>Sphaerimonospora</taxon>
    </lineage>
</organism>
<dbReference type="RefSeq" id="WP_394300366.1">
    <property type="nucleotide sequence ID" value="NZ_JBHMQT010000010.1"/>
</dbReference>
<proteinExistence type="predicted"/>
<keyword evidence="2" id="KW-1185">Reference proteome</keyword>
<sequence length="98" mass="10689">MGRGDLMTGGVDLVRRPELISLTGRQKEQVRDRAHRDRKTCAGCGSGEFVVGDALYLGYLFRSEPLDAYMIALTCANSSCPDPYNGITLHGPEFLPSP</sequence>
<protein>
    <submittedName>
        <fullName evidence="1">Uncharacterized protein</fullName>
    </submittedName>
</protein>
<evidence type="ECO:0000313" key="2">
    <source>
        <dbReference type="Proteomes" id="UP001589870"/>
    </source>
</evidence>
<name>A0ABV6U2Q2_9ACTN</name>
<gene>
    <name evidence="1" type="ORF">ACFHYQ_07555</name>
</gene>
<evidence type="ECO:0000313" key="1">
    <source>
        <dbReference type="EMBL" id="MFC0862150.1"/>
    </source>
</evidence>
<accession>A0ABV6U2Q2</accession>
<dbReference type="EMBL" id="JBHMQT010000010">
    <property type="protein sequence ID" value="MFC0862150.1"/>
    <property type="molecule type" value="Genomic_DNA"/>
</dbReference>
<reference evidence="1 2" key="1">
    <citation type="submission" date="2024-09" db="EMBL/GenBank/DDBJ databases">
        <authorList>
            <person name="Sun Q."/>
            <person name="Mori K."/>
        </authorList>
    </citation>
    <scope>NUCLEOTIDE SEQUENCE [LARGE SCALE GENOMIC DNA]</scope>
    <source>
        <strain evidence="1 2">TBRC 1851</strain>
    </source>
</reference>
<comment type="caution">
    <text evidence="1">The sequence shown here is derived from an EMBL/GenBank/DDBJ whole genome shotgun (WGS) entry which is preliminary data.</text>
</comment>